<dbReference type="RefSeq" id="WP_326122328.1">
    <property type="nucleotide sequence ID" value="NZ_JARSFG010000007.1"/>
</dbReference>
<evidence type="ECO:0000256" key="2">
    <source>
        <dbReference type="ARBA" id="ARBA00023239"/>
    </source>
</evidence>
<keyword evidence="4" id="KW-1185">Reference proteome</keyword>
<dbReference type="CDD" id="cd03414">
    <property type="entry name" value="CbiX_SirB_C"/>
    <property type="match status" value="1"/>
</dbReference>
<dbReference type="EMBL" id="JARSFG010000007">
    <property type="protein sequence ID" value="MEC1177849.1"/>
    <property type="molecule type" value="Genomic_DNA"/>
</dbReference>
<organism evidence="3 4">
    <name type="scientific">Metasolibacillus meyeri</name>
    <dbReference type="NCBI Taxonomy" id="1071052"/>
    <lineage>
        <taxon>Bacteria</taxon>
        <taxon>Bacillati</taxon>
        <taxon>Bacillota</taxon>
        <taxon>Bacilli</taxon>
        <taxon>Bacillales</taxon>
        <taxon>Caryophanaceae</taxon>
        <taxon>Metasolibacillus</taxon>
    </lineage>
</organism>
<reference evidence="3 4" key="1">
    <citation type="submission" date="2023-03" db="EMBL/GenBank/DDBJ databases">
        <title>Bacillus Genome Sequencing.</title>
        <authorList>
            <person name="Dunlap C."/>
        </authorList>
    </citation>
    <scope>NUCLEOTIDE SEQUENCE [LARGE SCALE GENOMIC DNA]</scope>
    <source>
        <strain evidence="3 4">B-59205</strain>
    </source>
</reference>
<keyword evidence="1" id="KW-0479">Metal-binding</keyword>
<keyword evidence="2" id="KW-0456">Lyase</keyword>
<dbReference type="GO" id="GO:0016829">
    <property type="term" value="F:lyase activity"/>
    <property type="evidence" value="ECO:0007669"/>
    <property type="project" value="UniProtKB-KW"/>
</dbReference>
<evidence type="ECO:0000256" key="1">
    <source>
        <dbReference type="ARBA" id="ARBA00022723"/>
    </source>
</evidence>
<proteinExistence type="predicted"/>
<dbReference type="PANTHER" id="PTHR33542:SF3">
    <property type="entry name" value="SIROHYDROCHLORIN FERROCHELATASE, CHLOROPLASTIC"/>
    <property type="match status" value="1"/>
</dbReference>
<dbReference type="SUPFAM" id="SSF53800">
    <property type="entry name" value="Chelatase"/>
    <property type="match status" value="1"/>
</dbReference>
<dbReference type="InterPro" id="IPR050963">
    <property type="entry name" value="Sirohydro_Cobaltochel/CbiX"/>
</dbReference>
<evidence type="ECO:0000313" key="3">
    <source>
        <dbReference type="EMBL" id="MEC1177849.1"/>
    </source>
</evidence>
<gene>
    <name evidence="3" type="ORF">P9B03_05080</name>
</gene>
<dbReference type="InterPro" id="IPR002762">
    <property type="entry name" value="CbiX-like"/>
</dbReference>
<dbReference type="Pfam" id="PF01903">
    <property type="entry name" value="CbiX"/>
    <property type="match status" value="2"/>
</dbReference>
<dbReference type="CDD" id="cd03416">
    <property type="entry name" value="CbiX_SirB_N"/>
    <property type="match status" value="1"/>
</dbReference>
<name>A0AAW9NR68_9BACL</name>
<dbReference type="Proteomes" id="UP001344888">
    <property type="component" value="Unassembled WGS sequence"/>
</dbReference>
<dbReference type="Gene3D" id="3.40.50.1400">
    <property type="match status" value="2"/>
</dbReference>
<comment type="caution">
    <text evidence="3">The sequence shown here is derived from an EMBL/GenBank/DDBJ whole genome shotgun (WGS) entry which is preliminary data.</text>
</comment>
<protein>
    <submittedName>
        <fullName evidence="3">Sirohydrochlorin chelatase</fullName>
    </submittedName>
</protein>
<evidence type="ECO:0000313" key="4">
    <source>
        <dbReference type="Proteomes" id="UP001344888"/>
    </source>
</evidence>
<dbReference type="AlphaFoldDB" id="A0AAW9NR68"/>
<accession>A0AAW9NR68</accession>
<sequence length="243" mass="27225">MQAILYVGHGTRVKQGVDEAIQFIESIKQEIPVAIQEISFLELVEPDIVQGVGRCVEQGATQIAIVPLLLLTAQHAKEDIPLEIEKARQLYPHVQFTLGRPFGIHDKLIETIYKRIVEQQIEISHDAEVLLIGRGSSDTAVARDMQKVSGFVRNKFGFHSVDACFLYGAGPAFQDALETIKKRDVKQLFIVPYLLFSGLLSRGIEKDIAALQFDRSRVVLCASLGYDDNVRQVLIERVQEVIK</sequence>
<dbReference type="PANTHER" id="PTHR33542">
    <property type="entry name" value="SIROHYDROCHLORIN FERROCHELATASE, CHLOROPLASTIC"/>
    <property type="match status" value="1"/>
</dbReference>
<dbReference type="GO" id="GO:0046872">
    <property type="term" value="F:metal ion binding"/>
    <property type="evidence" value="ECO:0007669"/>
    <property type="project" value="UniProtKB-KW"/>
</dbReference>